<organism evidence="3 4">
    <name type="scientific">Paragonimus heterotremus</name>
    <dbReference type="NCBI Taxonomy" id="100268"/>
    <lineage>
        <taxon>Eukaryota</taxon>
        <taxon>Metazoa</taxon>
        <taxon>Spiralia</taxon>
        <taxon>Lophotrochozoa</taxon>
        <taxon>Platyhelminthes</taxon>
        <taxon>Trematoda</taxon>
        <taxon>Digenea</taxon>
        <taxon>Plagiorchiida</taxon>
        <taxon>Troglotremata</taxon>
        <taxon>Troglotrematidae</taxon>
        <taxon>Paragonimus</taxon>
    </lineage>
</organism>
<dbReference type="OrthoDB" id="10030336at2759"/>
<dbReference type="GO" id="GO:0050998">
    <property type="term" value="F:nitric-oxide synthase binding"/>
    <property type="evidence" value="ECO:0007669"/>
    <property type="project" value="TreeGrafter"/>
</dbReference>
<accession>A0A8J4WLW8</accession>
<dbReference type="PANTHER" id="PTHR11232:SF17">
    <property type="entry name" value="CAPON-LIKE PROTEIN"/>
    <property type="match status" value="1"/>
</dbReference>
<feature type="region of interest" description="Disordered" evidence="1">
    <location>
        <begin position="338"/>
        <end position="474"/>
    </location>
</feature>
<sequence>MDIPRPQNRLEIVSSMRRIRYEFKEKGIKKQKVLIKVSADGVFVYARKKPKFLFRWPGLRVSSTSGQIPGTRAYSDVIPPEDSSANGSSGMVAESEMLCTSGSGILGLGLSDASTLGCIHQSNLMLYHPIYRIFYVSHDSQDLNIFSYIARDSRTSVFRCNVFKAYKKLQAMRIVRTVGQAFDVCHRLAMQKQESQDKQEDSLNPTTIPHKIPSTKSDDSSEENNLQTKHQAKPSRSESDNKETKTRSNKRKSSRNQTGSRKFKHGRSSNREHGTSKRSIRDVRAKGNEVLCEQSTTDILPVNQKCESITADEVRSTRHKRFDGSTNVNSSLRDILSTLDPVDPTRSTKSPYLNGTSKREKEYHRSKSNSKHTDLRSCRKQTLGSRTSCSTCSSGRATDTDSRGKSSHQRSASISDSETESASRSVTSRGSSSGSSIRNDSRSSSDHSKSRLSKDNKRHAHSNQSSSVKVSRNHISKIKSSITTQDLVWMLKSGKVSATEKPNFKSELRSLMTGTISSQDLARYSGGGICQSRSVDTTLARELLNESERQSSGATSNLFLNTMIPKSTTQCQLGIFAPETDLMNWELTEQFQDTDQQAVKTTLKSLILSDTCEVLTEMPQNGDDSAAVAKQKERISTKRREESTVLEEGQQYIQQLLKQNRDMRCWLTHMADRLQRLELLATTEQQSLNHGALCNNPAVGGINLGRSVDSIDYRRTGCQLSENVSNYENIYMRNLERNFLF</sequence>
<dbReference type="AlphaFoldDB" id="A0A8J4WLW8"/>
<dbReference type="Proteomes" id="UP000748531">
    <property type="component" value="Unassembled WGS sequence"/>
</dbReference>
<dbReference type="InterPro" id="IPR006020">
    <property type="entry name" value="PTB/PI_dom"/>
</dbReference>
<dbReference type="SUPFAM" id="SSF50729">
    <property type="entry name" value="PH domain-like"/>
    <property type="match status" value="2"/>
</dbReference>
<comment type="caution">
    <text evidence="3">The sequence shown here is derived from an EMBL/GenBank/DDBJ whole genome shotgun (WGS) entry which is preliminary data.</text>
</comment>
<dbReference type="PANTHER" id="PTHR11232">
    <property type="entry name" value="PHOSPHOTYROSINE INTERACTION DOMAIN-CONTAINING FAMILY MEMBER"/>
    <property type="match status" value="1"/>
</dbReference>
<feature type="compositionally biased region" description="Basic and acidic residues" evidence="1">
    <location>
        <begin position="357"/>
        <end position="377"/>
    </location>
</feature>
<feature type="compositionally biased region" description="Basic and acidic residues" evidence="1">
    <location>
        <begin position="235"/>
        <end position="246"/>
    </location>
</feature>
<proteinExistence type="predicted"/>
<reference evidence="3" key="1">
    <citation type="submission" date="2019-05" db="EMBL/GenBank/DDBJ databases">
        <title>Annotation for the trematode Paragonimus heterotremus.</title>
        <authorList>
            <person name="Choi Y.-J."/>
        </authorList>
    </citation>
    <scope>NUCLEOTIDE SEQUENCE</scope>
    <source>
        <strain evidence="3">LC</strain>
    </source>
</reference>
<feature type="region of interest" description="Disordered" evidence="1">
    <location>
        <begin position="193"/>
        <end position="283"/>
    </location>
</feature>
<dbReference type="InterPro" id="IPR051133">
    <property type="entry name" value="Adapter_Engulfment-Domain"/>
</dbReference>
<protein>
    <recommendedName>
        <fullName evidence="2">PID domain-containing protein</fullName>
    </recommendedName>
</protein>
<evidence type="ECO:0000313" key="4">
    <source>
        <dbReference type="Proteomes" id="UP000748531"/>
    </source>
</evidence>
<evidence type="ECO:0000259" key="2">
    <source>
        <dbReference type="PROSITE" id="PS01179"/>
    </source>
</evidence>
<feature type="domain" description="PID" evidence="2">
    <location>
        <begin position="123"/>
        <end position="194"/>
    </location>
</feature>
<feature type="compositionally biased region" description="Polar residues" evidence="1">
    <location>
        <begin position="345"/>
        <end position="356"/>
    </location>
</feature>
<dbReference type="Gene3D" id="2.30.29.30">
    <property type="entry name" value="Pleckstrin-homology domain (PH domain)/Phosphotyrosine-binding domain (PTB)"/>
    <property type="match status" value="2"/>
</dbReference>
<dbReference type="SMART" id="SM00462">
    <property type="entry name" value="PTB"/>
    <property type="match status" value="1"/>
</dbReference>
<evidence type="ECO:0000313" key="3">
    <source>
        <dbReference type="EMBL" id="KAF5405819.1"/>
    </source>
</evidence>
<dbReference type="EMBL" id="LUCH01000195">
    <property type="protein sequence ID" value="KAF5405819.1"/>
    <property type="molecule type" value="Genomic_DNA"/>
</dbReference>
<keyword evidence="4" id="KW-1185">Reference proteome</keyword>
<dbReference type="Pfam" id="PF00640">
    <property type="entry name" value="PID"/>
    <property type="match status" value="1"/>
</dbReference>
<evidence type="ECO:0000256" key="1">
    <source>
        <dbReference type="SAM" id="MobiDB-lite"/>
    </source>
</evidence>
<dbReference type="PROSITE" id="PS01179">
    <property type="entry name" value="PID"/>
    <property type="match status" value="1"/>
</dbReference>
<feature type="compositionally biased region" description="Low complexity" evidence="1">
    <location>
        <begin position="384"/>
        <end position="396"/>
    </location>
</feature>
<dbReference type="InterPro" id="IPR011993">
    <property type="entry name" value="PH-like_dom_sf"/>
</dbReference>
<feature type="compositionally biased region" description="Low complexity" evidence="1">
    <location>
        <begin position="422"/>
        <end position="438"/>
    </location>
</feature>
<name>A0A8J4WLW8_9TREM</name>
<feature type="compositionally biased region" description="Basic and acidic residues" evidence="1">
    <location>
        <begin position="439"/>
        <end position="455"/>
    </location>
</feature>
<feature type="compositionally biased region" description="Basic and acidic residues" evidence="1">
    <location>
        <begin position="269"/>
        <end position="283"/>
    </location>
</feature>
<gene>
    <name evidence="3" type="ORF">PHET_00736</name>
</gene>